<dbReference type="Proteomes" id="UP001162905">
    <property type="component" value="Unassembled WGS sequence"/>
</dbReference>
<dbReference type="EMBL" id="JAKJXH010000023">
    <property type="protein sequence ID" value="MCF7544487.1"/>
    <property type="molecule type" value="Genomic_DNA"/>
</dbReference>
<dbReference type="PANTHER" id="PTHR37314">
    <property type="entry name" value="SLR0142 PROTEIN"/>
    <property type="match status" value="1"/>
</dbReference>
<comment type="caution">
    <text evidence="2">The sequence shown here is derived from an EMBL/GenBank/DDBJ whole genome shotgun (WGS) entry which is preliminary data.</text>
</comment>
<dbReference type="Pfam" id="PF06912">
    <property type="entry name" value="DUF1275"/>
    <property type="match status" value="1"/>
</dbReference>
<evidence type="ECO:0000256" key="1">
    <source>
        <dbReference type="SAM" id="Phobius"/>
    </source>
</evidence>
<evidence type="ECO:0000313" key="2">
    <source>
        <dbReference type="EMBL" id="MCF7544487.1"/>
    </source>
</evidence>
<keyword evidence="1" id="KW-1133">Transmembrane helix</keyword>
<organism evidence="2 3">
    <name type="scientific">Pseudomonas petrae</name>
    <dbReference type="NCBI Taxonomy" id="2912190"/>
    <lineage>
        <taxon>Bacteria</taxon>
        <taxon>Pseudomonadati</taxon>
        <taxon>Pseudomonadota</taxon>
        <taxon>Gammaproteobacteria</taxon>
        <taxon>Pseudomonadales</taxon>
        <taxon>Pseudomonadaceae</taxon>
        <taxon>Pseudomonas</taxon>
    </lineage>
</organism>
<keyword evidence="1" id="KW-0812">Transmembrane</keyword>
<dbReference type="RefSeq" id="WP_237253902.1">
    <property type="nucleotide sequence ID" value="NZ_JAKJXE010000017.1"/>
</dbReference>
<protein>
    <submittedName>
        <fullName evidence="2">DUF1275 domain-containing protein</fullName>
    </submittedName>
</protein>
<feature type="transmembrane region" description="Helical" evidence="1">
    <location>
        <begin position="100"/>
        <end position="121"/>
    </location>
</feature>
<accession>A0ABS9IAP9</accession>
<name>A0ABS9IAP9_9PSED</name>
<feature type="transmembrane region" description="Helical" evidence="1">
    <location>
        <begin position="221"/>
        <end position="240"/>
    </location>
</feature>
<reference evidence="2" key="1">
    <citation type="submission" date="2022-01" db="EMBL/GenBank/DDBJ databases">
        <title>Pseudomonas sp. nov. isolated from Antarctic regolith.</title>
        <authorList>
            <person name="Novakova D."/>
            <person name="Sedlar K."/>
        </authorList>
    </citation>
    <scope>NUCLEOTIDE SEQUENCE</scope>
    <source>
        <strain evidence="2">P2647</strain>
    </source>
</reference>
<feature type="transmembrane region" description="Helical" evidence="1">
    <location>
        <begin position="127"/>
        <end position="147"/>
    </location>
</feature>
<feature type="transmembrane region" description="Helical" evidence="1">
    <location>
        <begin position="21"/>
        <end position="46"/>
    </location>
</feature>
<dbReference type="InterPro" id="IPR010699">
    <property type="entry name" value="DUF1275"/>
</dbReference>
<dbReference type="PANTHER" id="PTHR37314:SF4">
    <property type="entry name" value="UPF0700 TRANSMEMBRANE PROTEIN YOAK"/>
    <property type="match status" value="1"/>
</dbReference>
<sequence>MSIRYIRSLTGRRRTPDANRHLGFALAFVAGAINAGGFLAVQQYTSHMTGIVSLMADNAVLGAYDLLLRGVSALLSFMAGAACSAIMVNYSRRRRLHSAFALPLLFEAFLLLCFGFLGARLSAVDGLIVSLTVMLLCFIMGLQNALITKVSKAEIRTTHITGIVTDIGIECGKLFYWNGATPPGQPRVLANRARLKILTVLALSFFAGGVAGAYGFKHVGYIATVPLSLVLGTLAVVPALDDVRRYVRRAWRG</sequence>
<feature type="transmembrane region" description="Helical" evidence="1">
    <location>
        <begin position="197"/>
        <end position="215"/>
    </location>
</feature>
<keyword evidence="3" id="KW-1185">Reference proteome</keyword>
<evidence type="ECO:0000313" key="3">
    <source>
        <dbReference type="Proteomes" id="UP001162905"/>
    </source>
</evidence>
<gene>
    <name evidence="2" type="ORF">L4G47_20030</name>
</gene>
<keyword evidence="1" id="KW-0472">Membrane</keyword>
<feature type="transmembrane region" description="Helical" evidence="1">
    <location>
        <begin position="66"/>
        <end position="88"/>
    </location>
</feature>
<proteinExistence type="predicted"/>